<dbReference type="FunFam" id="3.30.160.60:FF:000690">
    <property type="entry name" value="Zinc finger protein 354C"/>
    <property type="match status" value="1"/>
</dbReference>
<dbReference type="Gene3D" id="3.30.160.60">
    <property type="entry name" value="Classic Zinc Finger"/>
    <property type="match status" value="4"/>
</dbReference>
<evidence type="ECO:0000256" key="2">
    <source>
        <dbReference type="ARBA" id="ARBA00022723"/>
    </source>
</evidence>
<evidence type="ECO:0000256" key="7">
    <source>
        <dbReference type="ARBA" id="ARBA00023125"/>
    </source>
</evidence>
<dbReference type="PROSITE" id="PS50804">
    <property type="entry name" value="SCAN_BOX"/>
    <property type="match status" value="1"/>
</dbReference>
<gene>
    <name evidence="16" type="primary">LOC101706607</name>
</gene>
<feature type="region of interest" description="Disordered" evidence="12">
    <location>
        <begin position="172"/>
        <end position="193"/>
    </location>
</feature>
<organism evidence="15 16">
    <name type="scientific">Heterocephalus glaber</name>
    <name type="common">Naked mole rat</name>
    <dbReference type="NCBI Taxonomy" id="10181"/>
    <lineage>
        <taxon>Eukaryota</taxon>
        <taxon>Metazoa</taxon>
        <taxon>Chordata</taxon>
        <taxon>Craniata</taxon>
        <taxon>Vertebrata</taxon>
        <taxon>Euteleostomi</taxon>
        <taxon>Mammalia</taxon>
        <taxon>Eutheria</taxon>
        <taxon>Euarchontoglires</taxon>
        <taxon>Glires</taxon>
        <taxon>Rodentia</taxon>
        <taxon>Hystricomorpha</taxon>
        <taxon>Bathyergidae</taxon>
        <taxon>Heterocephalus</taxon>
    </lineage>
</organism>
<dbReference type="SMART" id="SM00431">
    <property type="entry name" value="SCAN"/>
    <property type="match status" value="1"/>
</dbReference>
<dbReference type="FunFam" id="3.30.160.60:FF:001615">
    <property type="entry name" value="Zinc finger and SCAN domain containing 4"/>
    <property type="match status" value="1"/>
</dbReference>
<evidence type="ECO:0000256" key="8">
    <source>
        <dbReference type="ARBA" id="ARBA00023163"/>
    </source>
</evidence>
<evidence type="ECO:0000313" key="15">
    <source>
        <dbReference type="Proteomes" id="UP000694906"/>
    </source>
</evidence>
<keyword evidence="8" id="KW-0804">Transcription</keyword>
<comment type="subcellular location">
    <subcellularLocation>
        <location evidence="1 11">Nucleus</location>
    </subcellularLocation>
</comment>
<evidence type="ECO:0000256" key="6">
    <source>
        <dbReference type="ARBA" id="ARBA00023015"/>
    </source>
</evidence>
<keyword evidence="9 11" id="KW-0539">Nucleus</keyword>
<reference evidence="16" key="1">
    <citation type="submission" date="2025-08" db="UniProtKB">
        <authorList>
            <consortium name="RefSeq"/>
        </authorList>
    </citation>
    <scope>IDENTIFICATION</scope>
</reference>
<dbReference type="AlphaFoldDB" id="A0AAX6QNG1"/>
<dbReference type="InterPro" id="IPR003309">
    <property type="entry name" value="SCAN_dom"/>
</dbReference>
<feature type="compositionally biased region" description="Polar residues" evidence="12">
    <location>
        <begin position="275"/>
        <end position="297"/>
    </location>
</feature>
<dbReference type="KEGG" id="hgl:101714271"/>
<keyword evidence="3" id="KW-0677">Repeat</keyword>
<evidence type="ECO:0000256" key="3">
    <source>
        <dbReference type="ARBA" id="ARBA00022737"/>
    </source>
</evidence>
<dbReference type="Proteomes" id="UP000694906">
    <property type="component" value="Unplaced"/>
</dbReference>
<keyword evidence="4 10" id="KW-0863">Zinc-finger</keyword>
<keyword evidence="6" id="KW-0805">Transcription regulation</keyword>
<evidence type="ECO:0000256" key="5">
    <source>
        <dbReference type="ARBA" id="ARBA00022833"/>
    </source>
</evidence>
<evidence type="ECO:0000256" key="12">
    <source>
        <dbReference type="SAM" id="MobiDB-lite"/>
    </source>
</evidence>
<evidence type="ECO:0000256" key="10">
    <source>
        <dbReference type="PROSITE-ProRule" id="PRU00042"/>
    </source>
</evidence>
<dbReference type="PANTHER" id="PTHR23235:SF142">
    <property type="entry name" value="ZINC FINGER PROTEIN 384"/>
    <property type="match status" value="1"/>
</dbReference>
<dbReference type="PANTHER" id="PTHR23235">
    <property type="entry name" value="KRUEPPEL-LIKE TRANSCRIPTION FACTOR"/>
    <property type="match status" value="1"/>
</dbReference>
<sequence length="421" mass="47917">MALDLRKSFSHKPSSDDVESENLEFKSTQSSGVPKREISEFSSIEINSFQYSDNSGARKELQRLYHFFHSLLQPEKHTKEEIISQLAMEQFMLSGYCRDKSVLKKKWEASGRNLEKLMEDLTDDCMKPPVVVHVCMQGQEALFSEDMSLREVIVHLKKQLSAEALAGETLGTCSQGSQNAPLETRQGSEYKDGCTNSWEITQEKDNITNPEEETVSPLIIPEENCPRPAEGGVSWENTHNSGRARLGTCQLQEESAKASSYQDVPVDVGPGFFSRSDQSSPEPVPPNHSNDGNSTGEGHQEKFHGGQKSYKCEECPKTFVYLSHLLAHQRRHRNERPFVCAECNKGFFQTSDLRVHQMIHKKEKPFTCSRCGKSFTHKTNLQAHERIHTGEKPYKCTLCHRSFRQSSTYYRHQKIHEKLPS</sequence>
<evidence type="ECO:0000256" key="1">
    <source>
        <dbReference type="ARBA" id="ARBA00004123"/>
    </source>
</evidence>
<keyword evidence="15" id="KW-1185">Reference proteome</keyword>
<dbReference type="GeneID" id="101706607"/>
<dbReference type="SUPFAM" id="SSF57667">
    <property type="entry name" value="beta-beta-alpha zinc fingers"/>
    <property type="match status" value="2"/>
</dbReference>
<dbReference type="Pfam" id="PF02023">
    <property type="entry name" value="SCAN"/>
    <property type="match status" value="1"/>
</dbReference>
<proteinExistence type="predicted"/>
<dbReference type="InterPro" id="IPR013087">
    <property type="entry name" value="Znf_C2H2_type"/>
</dbReference>
<name>A0AAX6QNG1_HETGA</name>
<feature type="domain" description="SCAN box" evidence="14">
    <location>
        <begin position="49"/>
        <end position="121"/>
    </location>
</feature>
<dbReference type="SUPFAM" id="SSF47353">
    <property type="entry name" value="Retrovirus capsid dimerization domain-like"/>
    <property type="match status" value="1"/>
</dbReference>
<keyword evidence="7" id="KW-0238">DNA-binding</keyword>
<evidence type="ECO:0000259" key="13">
    <source>
        <dbReference type="PROSITE" id="PS50157"/>
    </source>
</evidence>
<dbReference type="FunFam" id="3.30.160.60:FF:001992">
    <property type="entry name" value="Zinc finger and SCAN domain-containing protein 4"/>
    <property type="match status" value="1"/>
</dbReference>
<feature type="region of interest" description="Disordered" evidence="12">
    <location>
        <begin position="254"/>
        <end position="304"/>
    </location>
</feature>
<dbReference type="GO" id="GO:0008270">
    <property type="term" value="F:zinc ion binding"/>
    <property type="evidence" value="ECO:0007669"/>
    <property type="project" value="UniProtKB-KW"/>
</dbReference>
<dbReference type="PROSITE" id="PS00028">
    <property type="entry name" value="ZINC_FINGER_C2H2_1"/>
    <property type="match status" value="4"/>
</dbReference>
<evidence type="ECO:0000256" key="4">
    <source>
        <dbReference type="ARBA" id="ARBA00022771"/>
    </source>
</evidence>
<dbReference type="GO" id="GO:0005634">
    <property type="term" value="C:nucleus"/>
    <property type="evidence" value="ECO:0007669"/>
    <property type="project" value="UniProtKB-SubCell"/>
</dbReference>
<feature type="domain" description="C2H2-type" evidence="13">
    <location>
        <begin position="394"/>
        <end position="416"/>
    </location>
</feature>
<dbReference type="PROSITE" id="PS50157">
    <property type="entry name" value="ZINC_FINGER_C2H2_2"/>
    <property type="match status" value="4"/>
</dbReference>
<evidence type="ECO:0000259" key="14">
    <source>
        <dbReference type="PROSITE" id="PS50804"/>
    </source>
</evidence>
<feature type="domain" description="C2H2-type" evidence="13">
    <location>
        <begin position="366"/>
        <end position="393"/>
    </location>
</feature>
<feature type="domain" description="C2H2-type" evidence="13">
    <location>
        <begin position="338"/>
        <end position="365"/>
    </location>
</feature>
<feature type="compositionally biased region" description="Polar residues" evidence="12">
    <location>
        <begin position="172"/>
        <end position="185"/>
    </location>
</feature>
<feature type="region of interest" description="Disordered" evidence="12">
    <location>
        <begin position="222"/>
        <end position="241"/>
    </location>
</feature>
<dbReference type="GO" id="GO:0000978">
    <property type="term" value="F:RNA polymerase II cis-regulatory region sequence-specific DNA binding"/>
    <property type="evidence" value="ECO:0007669"/>
    <property type="project" value="TreeGrafter"/>
</dbReference>
<evidence type="ECO:0000256" key="9">
    <source>
        <dbReference type="ARBA" id="ARBA00023242"/>
    </source>
</evidence>
<accession>A0AAX6QNG1</accession>
<evidence type="ECO:0000256" key="11">
    <source>
        <dbReference type="PROSITE-ProRule" id="PRU00187"/>
    </source>
</evidence>
<dbReference type="Pfam" id="PF00096">
    <property type="entry name" value="zf-C2H2"/>
    <property type="match status" value="4"/>
</dbReference>
<dbReference type="InterPro" id="IPR036236">
    <property type="entry name" value="Znf_C2H2_sf"/>
</dbReference>
<dbReference type="FunFam" id="3.30.160.60:FF:003287">
    <property type="entry name" value="Zgc:113343"/>
    <property type="match status" value="1"/>
</dbReference>
<keyword evidence="5" id="KW-0862">Zinc</keyword>
<dbReference type="FunFam" id="1.10.4020.10:FF:000004">
    <property type="entry name" value="Zinc finger and SCAN domain containing 4"/>
    <property type="match status" value="1"/>
</dbReference>
<evidence type="ECO:0000313" key="16">
    <source>
        <dbReference type="RefSeq" id="XP_012921739.1"/>
    </source>
</evidence>
<dbReference type="InterPro" id="IPR038269">
    <property type="entry name" value="SCAN_sf"/>
</dbReference>
<dbReference type="Gene3D" id="1.10.4020.10">
    <property type="entry name" value="DNA breaking-rejoining enzymes"/>
    <property type="match status" value="1"/>
</dbReference>
<protein>
    <submittedName>
        <fullName evidence="16">Zinc finger and SCAN domain-containing protein 4 isoform X2</fullName>
    </submittedName>
</protein>
<keyword evidence="2" id="KW-0479">Metal-binding</keyword>
<feature type="domain" description="C2H2-type" evidence="13">
    <location>
        <begin position="310"/>
        <end position="337"/>
    </location>
</feature>
<dbReference type="GO" id="GO:0000981">
    <property type="term" value="F:DNA-binding transcription factor activity, RNA polymerase II-specific"/>
    <property type="evidence" value="ECO:0007669"/>
    <property type="project" value="TreeGrafter"/>
</dbReference>
<feature type="region of interest" description="Disordered" evidence="12">
    <location>
        <begin position="1"/>
        <end position="31"/>
    </location>
</feature>
<dbReference type="SMART" id="SM00355">
    <property type="entry name" value="ZnF_C2H2"/>
    <property type="match status" value="4"/>
</dbReference>
<dbReference type="RefSeq" id="XP_012921739.1">
    <property type="nucleotide sequence ID" value="XM_013066285.2"/>
</dbReference>